<dbReference type="EMBL" id="KZ819672">
    <property type="protein sequence ID" value="PWN26273.1"/>
    <property type="molecule type" value="Genomic_DNA"/>
</dbReference>
<organism evidence="8 9">
    <name type="scientific">Jaminaea rosea</name>
    <dbReference type="NCBI Taxonomy" id="1569628"/>
    <lineage>
        <taxon>Eukaryota</taxon>
        <taxon>Fungi</taxon>
        <taxon>Dikarya</taxon>
        <taxon>Basidiomycota</taxon>
        <taxon>Ustilaginomycotina</taxon>
        <taxon>Exobasidiomycetes</taxon>
        <taxon>Microstromatales</taxon>
        <taxon>Microstromatales incertae sedis</taxon>
        <taxon>Jaminaea</taxon>
    </lineage>
</organism>
<dbReference type="GO" id="GO:0004037">
    <property type="term" value="F:allantoicase activity"/>
    <property type="evidence" value="ECO:0007669"/>
    <property type="project" value="InterPro"/>
</dbReference>
<evidence type="ECO:0000313" key="8">
    <source>
        <dbReference type="EMBL" id="PWN26273.1"/>
    </source>
</evidence>
<feature type="domain" description="Allantoicase" evidence="7">
    <location>
        <begin position="27"/>
        <end position="180"/>
    </location>
</feature>
<dbReference type="Pfam" id="PF03561">
    <property type="entry name" value="Allantoicase"/>
    <property type="match status" value="2"/>
</dbReference>
<feature type="domain" description="Allantoicase" evidence="7">
    <location>
        <begin position="210"/>
        <end position="356"/>
    </location>
</feature>
<gene>
    <name evidence="8" type="ORF">BDZ90DRAFT_222074</name>
</gene>
<dbReference type="InterPro" id="IPR011051">
    <property type="entry name" value="RmlC_Cupin_sf"/>
</dbReference>
<dbReference type="InterPro" id="IPR008979">
    <property type="entry name" value="Galactose-bd-like_sf"/>
</dbReference>
<comment type="similarity">
    <text evidence="1">Belongs to the allantoicase family.</text>
</comment>
<dbReference type="GeneID" id="37026335"/>
<dbReference type="Proteomes" id="UP000245884">
    <property type="component" value="Unassembled WGS sequence"/>
</dbReference>
<dbReference type="HAMAP" id="MF_00813">
    <property type="entry name" value="Allantoicase"/>
    <property type="match status" value="1"/>
</dbReference>
<keyword evidence="3" id="KW-0659">Purine metabolism</keyword>
<sequence>MTTQRQIPLSDFALLERNTEVSSVALGGRILSCSDEWFAPASDLLKVEPAPSLKGQFGPKGALFDGWETRRHNPEWTDWVILRLGPKGGASVVGFDVDTAHFNGNEAPEVEVFGMKLEDDKDESGLKATDERWSPLLTRVPCGPSQRHLFTIPPSSTVTHIKLHMIPDGGIARFRVYGTITPPSVGLGVTESTSQDSRLNTLDLAHVLNGGRVVFTSDQHFGKGPNVLLPGRGHDMGDGWETKRSRSPGHRDWIVIKLGEPGLLNYCEIDTAHFLGNFPESVELHGIESNDELPEGAEEAEVDGGKWTSLLQRSKTGPGKQHFFALDNVEGKRYSHVRVTMHPDGGIKRVRIIGRRAAPLANFSGELPAVSLPGFMDKALPSEPAATANNALSAISNAATAAYTAVTSQSASSSALSARRIQSVPLTPDAFSPYGQVIAGPSGSFSSSTFSAPIAVNQGTASKWSHQARLIDLFPSSAKSQTNMHLYRCDSTHISTSQSLPLKMLERHRFSSQSFIPLLSPNHSGRYLVVVAQNDAHTDQPDLGTLKSFVAEGSQGFAYRPGVWHLPMTPVGEEGDGPLDFACIVAESEGEPGLNCDEHWWEESVAQITL</sequence>
<dbReference type="PANTHER" id="PTHR12045">
    <property type="entry name" value="ALLANTOICASE"/>
    <property type="match status" value="1"/>
</dbReference>
<dbReference type="Gene3D" id="2.60.120.260">
    <property type="entry name" value="Galactose-binding domain-like"/>
    <property type="match status" value="2"/>
</dbReference>
<dbReference type="InterPro" id="IPR015908">
    <property type="entry name" value="Allantoicase_dom"/>
</dbReference>
<dbReference type="Gene3D" id="2.60.120.480">
    <property type="entry name" value="Ureidoglycolate hydrolase"/>
    <property type="match status" value="1"/>
</dbReference>
<proteinExistence type="inferred from homology"/>
<evidence type="ECO:0000256" key="5">
    <source>
        <dbReference type="ARBA" id="ARBA00023239"/>
    </source>
</evidence>
<dbReference type="OrthoDB" id="10266039at2759"/>
<dbReference type="GO" id="GO:0050385">
    <property type="term" value="F:ureidoglycolate lyase activity"/>
    <property type="evidence" value="ECO:0007669"/>
    <property type="project" value="UniProtKB-EC"/>
</dbReference>
<dbReference type="AlphaFoldDB" id="A0A316UQX4"/>
<dbReference type="SUPFAM" id="SSF49785">
    <property type="entry name" value="Galactose-binding domain-like"/>
    <property type="match status" value="2"/>
</dbReference>
<evidence type="ECO:0000256" key="2">
    <source>
        <dbReference type="ARBA" id="ARBA00011738"/>
    </source>
</evidence>
<dbReference type="PANTHER" id="PTHR12045:SF3">
    <property type="entry name" value="INACTIVE ALLANTOICASE-RELATED"/>
    <property type="match status" value="1"/>
</dbReference>
<keyword evidence="4" id="KW-0378">Hydrolase</keyword>
<evidence type="ECO:0000256" key="6">
    <source>
        <dbReference type="ARBA" id="ARBA00047684"/>
    </source>
</evidence>
<name>A0A316UQX4_9BASI</name>
<evidence type="ECO:0000256" key="3">
    <source>
        <dbReference type="ARBA" id="ARBA00022631"/>
    </source>
</evidence>
<dbReference type="NCBIfam" id="TIGR02961">
    <property type="entry name" value="allantoicase"/>
    <property type="match status" value="1"/>
</dbReference>
<dbReference type="InterPro" id="IPR024060">
    <property type="entry name" value="Ureidoglycolate_lyase_dom_sf"/>
</dbReference>
<dbReference type="CDD" id="cd20298">
    <property type="entry name" value="cupin_UAH"/>
    <property type="match status" value="1"/>
</dbReference>
<dbReference type="STRING" id="1569628.A0A316UQX4"/>
<dbReference type="FunFam" id="2.60.120.260:FF:000059">
    <property type="entry name" value="Probable allantoicase"/>
    <property type="match status" value="1"/>
</dbReference>
<dbReference type="GO" id="GO:0000256">
    <property type="term" value="P:allantoin catabolic process"/>
    <property type="evidence" value="ECO:0007669"/>
    <property type="project" value="InterPro"/>
</dbReference>
<dbReference type="GO" id="GO:0004848">
    <property type="term" value="F:ureidoglycolate hydrolase activity"/>
    <property type="evidence" value="ECO:0007669"/>
    <property type="project" value="InterPro"/>
</dbReference>
<evidence type="ECO:0000259" key="7">
    <source>
        <dbReference type="Pfam" id="PF03561"/>
    </source>
</evidence>
<dbReference type="InterPro" id="IPR047233">
    <property type="entry name" value="UAH_cupin"/>
</dbReference>
<dbReference type="SUPFAM" id="SSF51182">
    <property type="entry name" value="RmlC-like cupins"/>
    <property type="match status" value="1"/>
</dbReference>
<evidence type="ECO:0000256" key="1">
    <source>
        <dbReference type="ARBA" id="ARBA00009242"/>
    </source>
</evidence>
<keyword evidence="9" id="KW-1185">Reference proteome</keyword>
<comment type="catalytic activity">
    <reaction evidence="6">
        <text>(S)-ureidoglycolate = urea + glyoxylate</text>
        <dbReference type="Rhea" id="RHEA:11304"/>
        <dbReference type="ChEBI" id="CHEBI:16199"/>
        <dbReference type="ChEBI" id="CHEBI:36655"/>
        <dbReference type="ChEBI" id="CHEBI:57296"/>
        <dbReference type="EC" id="4.3.2.3"/>
    </reaction>
</comment>
<protein>
    <submittedName>
        <fullName evidence="8">Allantoicase</fullName>
    </submittedName>
</protein>
<accession>A0A316UQX4</accession>
<keyword evidence="5" id="KW-0456">Lyase</keyword>
<dbReference type="Pfam" id="PF04115">
    <property type="entry name" value="Ureidogly_lyase"/>
    <property type="match status" value="1"/>
</dbReference>
<dbReference type="RefSeq" id="XP_025360885.1">
    <property type="nucleotide sequence ID" value="XM_025504512.1"/>
</dbReference>
<reference evidence="8 9" key="1">
    <citation type="journal article" date="2018" name="Mol. Biol. Evol.">
        <title>Broad Genomic Sampling Reveals a Smut Pathogenic Ancestry of the Fungal Clade Ustilaginomycotina.</title>
        <authorList>
            <person name="Kijpornyongpan T."/>
            <person name="Mondo S.J."/>
            <person name="Barry K."/>
            <person name="Sandor L."/>
            <person name="Lee J."/>
            <person name="Lipzen A."/>
            <person name="Pangilinan J."/>
            <person name="LaButti K."/>
            <person name="Hainaut M."/>
            <person name="Henrissat B."/>
            <person name="Grigoriev I.V."/>
            <person name="Spatafora J.W."/>
            <person name="Aime M.C."/>
        </authorList>
    </citation>
    <scope>NUCLEOTIDE SEQUENCE [LARGE SCALE GENOMIC DNA]</scope>
    <source>
        <strain evidence="8 9">MCA 5214</strain>
    </source>
</reference>
<comment type="subunit">
    <text evidence="2">Homodimer.</text>
</comment>
<dbReference type="InterPro" id="IPR005164">
    <property type="entry name" value="Allantoicase"/>
</dbReference>
<evidence type="ECO:0000256" key="4">
    <source>
        <dbReference type="ARBA" id="ARBA00022801"/>
    </source>
</evidence>
<dbReference type="GO" id="GO:0006144">
    <property type="term" value="P:purine nucleobase metabolic process"/>
    <property type="evidence" value="ECO:0007669"/>
    <property type="project" value="UniProtKB-KW"/>
</dbReference>
<dbReference type="InterPro" id="IPR007247">
    <property type="entry name" value="Ureidogly_lyase"/>
</dbReference>
<evidence type="ECO:0000313" key="9">
    <source>
        <dbReference type="Proteomes" id="UP000245884"/>
    </source>
</evidence>